<dbReference type="Pfam" id="PF00596">
    <property type="entry name" value="Aldolase_II"/>
    <property type="match status" value="1"/>
</dbReference>
<keyword evidence="3" id="KW-1185">Reference proteome</keyword>
<accession>A0A1M4Z5R7</accession>
<feature type="domain" description="Class II aldolase/adducin N-terminal" evidence="1">
    <location>
        <begin position="9"/>
        <end position="201"/>
    </location>
</feature>
<protein>
    <submittedName>
        <fullName evidence="2">Rhamnose utilisation protein RhaD, predicted bifunctional aldolase and dehydrogenase</fullName>
    </submittedName>
</protein>
<reference evidence="2 3" key="1">
    <citation type="submission" date="2016-11" db="EMBL/GenBank/DDBJ databases">
        <authorList>
            <person name="Jaros S."/>
            <person name="Januszkiewicz K."/>
            <person name="Wedrychowicz H."/>
        </authorList>
    </citation>
    <scope>NUCLEOTIDE SEQUENCE [LARGE SCALE GENOMIC DNA]</scope>
    <source>
        <strain evidence="2 3">DSM 19436</strain>
    </source>
</reference>
<evidence type="ECO:0000259" key="1">
    <source>
        <dbReference type="SMART" id="SM01007"/>
    </source>
</evidence>
<sequence>MAGSSRLEALVALSARIGHDPLKTQAAGGNTSLKEDGALWIKASGTWLAEAETRDIFLPVALAPLTAAVEANDPRAAKATDFIIPDENLLGLRPSVETSVHAVVPFAVVLHVHCIETVALAVRADAADVIAERLRPLGDVIHCHIPYLKPGLPLARAIQAAANPGTNVVTLGNHGLIVAADDVGAAGALLDRVSNALASPVRAAPPADTAFLAELADGSNWRLPADPVAHATATDPERLAIARQGSLYPDHVVFLGSAVAVLPEGGKPVEFVSDAAVPQMLLVVPGKGVLIHRDVLRGGDDLARALAEVTGRIAGNTPLRVLSADEERELFNWDAEIYRRALARTAPASPQP</sequence>
<dbReference type="RefSeq" id="WP_073052243.1">
    <property type="nucleotide sequence ID" value="NZ_FQUP01000001.1"/>
</dbReference>
<dbReference type="InterPro" id="IPR036409">
    <property type="entry name" value="Aldolase_II/adducin_N_sf"/>
</dbReference>
<dbReference type="Proteomes" id="UP000184485">
    <property type="component" value="Unassembled WGS sequence"/>
</dbReference>
<dbReference type="SMART" id="SM01007">
    <property type="entry name" value="Aldolase_II"/>
    <property type="match status" value="1"/>
</dbReference>
<dbReference type="EMBL" id="FQUP01000001">
    <property type="protein sequence ID" value="SHF13298.1"/>
    <property type="molecule type" value="Genomic_DNA"/>
</dbReference>
<gene>
    <name evidence="2" type="ORF">SAMN02745157_1721</name>
</gene>
<dbReference type="STRING" id="1122133.SAMN02745157_1721"/>
<dbReference type="OrthoDB" id="9814830at2"/>
<organism evidence="2 3">
    <name type="scientific">Kaistia soli DSM 19436</name>
    <dbReference type="NCBI Taxonomy" id="1122133"/>
    <lineage>
        <taxon>Bacteria</taxon>
        <taxon>Pseudomonadati</taxon>
        <taxon>Pseudomonadota</taxon>
        <taxon>Alphaproteobacteria</taxon>
        <taxon>Hyphomicrobiales</taxon>
        <taxon>Kaistiaceae</taxon>
        <taxon>Kaistia</taxon>
    </lineage>
</organism>
<evidence type="ECO:0000313" key="3">
    <source>
        <dbReference type="Proteomes" id="UP000184485"/>
    </source>
</evidence>
<name>A0A1M4Z5R7_9HYPH</name>
<dbReference type="SUPFAM" id="SSF53639">
    <property type="entry name" value="AraD/HMP-PK domain-like"/>
    <property type="match status" value="1"/>
</dbReference>
<proteinExistence type="predicted"/>
<dbReference type="InterPro" id="IPR001303">
    <property type="entry name" value="Aldolase_II/adducin_N"/>
</dbReference>
<dbReference type="Gene3D" id="3.40.225.10">
    <property type="entry name" value="Class II aldolase/adducin N-terminal domain"/>
    <property type="match status" value="1"/>
</dbReference>
<evidence type="ECO:0000313" key="2">
    <source>
        <dbReference type="EMBL" id="SHF13298.1"/>
    </source>
</evidence>
<dbReference type="AlphaFoldDB" id="A0A1M4Z5R7"/>